<organism evidence="1 2">
    <name type="scientific">Nocardioides soli</name>
    <dbReference type="NCBI Taxonomy" id="1036020"/>
    <lineage>
        <taxon>Bacteria</taxon>
        <taxon>Bacillati</taxon>
        <taxon>Actinomycetota</taxon>
        <taxon>Actinomycetes</taxon>
        <taxon>Propionibacteriales</taxon>
        <taxon>Nocardioidaceae</taxon>
        <taxon>Nocardioides</taxon>
    </lineage>
</organism>
<dbReference type="EMBL" id="JACHWR010000001">
    <property type="protein sequence ID" value="MBB3042280.1"/>
    <property type="molecule type" value="Genomic_DNA"/>
</dbReference>
<comment type="caution">
    <text evidence="1">The sequence shown here is derived from an EMBL/GenBank/DDBJ whole genome shotgun (WGS) entry which is preliminary data.</text>
</comment>
<evidence type="ECO:0000313" key="2">
    <source>
        <dbReference type="Proteomes" id="UP000589626"/>
    </source>
</evidence>
<dbReference type="RefSeq" id="WP_183592087.1">
    <property type="nucleotide sequence ID" value="NZ_JACHWR010000001.1"/>
</dbReference>
<evidence type="ECO:0000313" key="1">
    <source>
        <dbReference type="EMBL" id="MBB3042280.1"/>
    </source>
</evidence>
<name>A0A7W4VV08_9ACTN</name>
<gene>
    <name evidence="1" type="ORF">FHU40_002081</name>
</gene>
<reference evidence="1 2" key="1">
    <citation type="submission" date="2020-08" db="EMBL/GenBank/DDBJ databases">
        <title>Sequencing the genomes of 1000 actinobacteria strains.</title>
        <authorList>
            <person name="Klenk H.-P."/>
        </authorList>
    </citation>
    <scope>NUCLEOTIDE SEQUENCE [LARGE SCALE GENOMIC DNA]</scope>
    <source>
        <strain evidence="1 2">DSM 105498</strain>
    </source>
</reference>
<dbReference type="AlphaFoldDB" id="A0A7W4VV08"/>
<accession>A0A7W4VV08</accession>
<protein>
    <submittedName>
        <fullName evidence="1">Uncharacterized protein</fullName>
    </submittedName>
</protein>
<sequence length="55" mass="6242">MEAEDNRAVQEIIESLEPGERAAVFALWADELGRGWVPKRTDLEAALHVVRSRRP</sequence>
<dbReference type="Proteomes" id="UP000589626">
    <property type="component" value="Unassembled WGS sequence"/>
</dbReference>
<proteinExistence type="predicted"/>
<keyword evidence="2" id="KW-1185">Reference proteome</keyword>